<protein>
    <submittedName>
        <fullName evidence="2">Uncharacterized protein</fullName>
    </submittedName>
</protein>
<feature type="compositionally biased region" description="Pro residues" evidence="1">
    <location>
        <begin position="465"/>
        <end position="477"/>
    </location>
</feature>
<feature type="region of interest" description="Disordered" evidence="1">
    <location>
        <begin position="432"/>
        <end position="485"/>
    </location>
</feature>
<evidence type="ECO:0000313" key="2">
    <source>
        <dbReference type="EMBL" id="KND01220.1"/>
    </source>
</evidence>
<feature type="compositionally biased region" description="Basic and acidic residues" evidence="1">
    <location>
        <begin position="443"/>
        <end position="454"/>
    </location>
</feature>
<sequence>MRYNVRWRLCGLVQQRRARPTGFPVAASKVRLFSGRPHEHIDTSHPSYNHSNAEWTVLALDHPLTHAQTGVKIHLVGIHHNSPASLERVEYVMDQVTPAAVCLEIDADRLKSYSAKAEVVLGRYKSQHSGASISPLSPEDLANRAPLSSSRLSGVRTVLSPTSGGTGSSPALSLTEHDHETLTRLGIDPALHLSPTHLHYGLEIGVAVRSAHTHNAVIRSIDIHPDILRSDPSHSTLINDLIRRFRLLPPPIRGTSMLGRGLFWLITRLSFGVKRDVAKEAQADVCSVKDHATYLRCWKTFHPNAYFWWLEVRNAGMVNGIRTCVRDVAESAGLLSATDKSHAKEPPAIVVVVGKSHVFGIAEMWADKVEQEKFPLIKDGMERKLVGEEVIFLDEMIADAMKAEEEAIMAAEAVRNGKTDSGAGAVRILVHEREQTGGSEVADTQKSDADEARTGKKRRSGHVPAPAPPPVRPPPRQPTGIRYVD</sequence>
<dbReference type="GeneID" id="27687767"/>
<dbReference type="VEuPathDB" id="FungiDB:SPPG_04311"/>
<dbReference type="InParanoid" id="A0A0L0HK09"/>
<name>A0A0L0HK09_SPIPD</name>
<reference evidence="2 3" key="1">
    <citation type="submission" date="2009-08" db="EMBL/GenBank/DDBJ databases">
        <title>The Genome Sequence of Spizellomyces punctatus strain DAOM BR117.</title>
        <authorList>
            <consortium name="The Broad Institute Genome Sequencing Platform"/>
            <person name="Russ C."/>
            <person name="Cuomo C."/>
            <person name="Shea T."/>
            <person name="Young S.K."/>
            <person name="Zeng Q."/>
            <person name="Koehrsen M."/>
            <person name="Haas B."/>
            <person name="Borodovsky M."/>
            <person name="Guigo R."/>
            <person name="Alvarado L."/>
            <person name="Berlin A."/>
            <person name="Bochicchio J."/>
            <person name="Borenstein D."/>
            <person name="Chapman S."/>
            <person name="Chen Z."/>
            <person name="Engels R."/>
            <person name="Freedman E."/>
            <person name="Gellesch M."/>
            <person name="Goldberg J."/>
            <person name="Griggs A."/>
            <person name="Gujja S."/>
            <person name="Heiman D."/>
            <person name="Hepburn T."/>
            <person name="Howarth C."/>
            <person name="Jen D."/>
            <person name="Larson L."/>
            <person name="Lewis B."/>
            <person name="Mehta T."/>
            <person name="Park D."/>
            <person name="Pearson M."/>
            <person name="Roberts A."/>
            <person name="Saif S."/>
            <person name="Shenoy N."/>
            <person name="Sisk P."/>
            <person name="Stolte C."/>
            <person name="Sykes S."/>
            <person name="Thomson T."/>
            <person name="Walk T."/>
            <person name="White J."/>
            <person name="Yandava C."/>
            <person name="Burger G."/>
            <person name="Gray M.W."/>
            <person name="Holland P.W.H."/>
            <person name="King N."/>
            <person name="Lang F.B.F."/>
            <person name="Roger A.J."/>
            <person name="Ruiz-Trillo I."/>
            <person name="Lander E."/>
            <person name="Nusbaum C."/>
        </authorList>
    </citation>
    <scope>NUCLEOTIDE SEQUENCE [LARGE SCALE GENOMIC DNA]</scope>
    <source>
        <strain evidence="2 3">DAOM BR117</strain>
    </source>
</reference>
<dbReference type="EMBL" id="KQ257455">
    <property type="protein sequence ID" value="KND01220.1"/>
    <property type="molecule type" value="Genomic_DNA"/>
</dbReference>
<dbReference type="Proteomes" id="UP000053201">
    <property type="component" value="Unassembled WGS sequence"/>
</dbReference>
<dbReference type="AlphaFoldDB" id="A0A0L0HK09"/>
<accession>A0A0L0HK09</accession>
<evidence type="ECO:0000313" key="3">
    <source>
        <dbReference type="Proteomes" id="UP000053201"/>
    </source>
</evidence>
<evidence type="ECO:0000256" key="1">
    <source>
        <dbReference type="SAM" id="MobiDB-lite"/>
    </source>
</evidence>
<dbReference type="RefSeq" id="XP_016609259.1">
    <property type="nucleotide sequence ID" value="XM_016752553.1"/>
</dbReference>
<keyword evidence="3" id="KW-1185">Reference proteome</keyword>
<organism evidence="2 3">
    <name type="scientific">Spizellomyces punctatus (strain DAOM BR117)</name>
    <dbReference type="NCBI Taxonomy" id="645134"/>
    <lineage>
        <taxon>Eukaryota</taxon>
        <taxon>Fungi</taxon>
        <taxon>Fungi incertae sedis</taxon>
        <taxon>Chytridiomycota</taxon>
        <taxon>Chytridiomycota incertae sedis</taxon>
        <taxon>Chytridiomycetes</taxon>
        <taxon>Spizellomycetales</taxon>
        <taxon>Spizellomycetaceae</taxon>
        <taxon>Spizellomyces</taxon>
    </lineage>
</organism>
<proteinExistence type="predicted"/>
<gene>
    <name evidence="2" type="ORF">SPPG_04311</name>
</gene>
<dbReference type="OrthoDB" id="2124628at2759"/>